<evidence type="ECO:0000313" key="3">
    <source>
        <dbReference type="EMBL" id="MIV46492.1"/>
    </source>
</evidence>
<dbReference type="Proteomes" id="UP000866740">
    <property type="component" value="Unassembled WGS sequence"/>
</dbReference>
<comment type="caution">
    <text evidence="4">The sequence shown here is derived from an EMBL/GenBank/DDBJ whole genome shotgun (WGS) entry which is preliminary data.</text>
</comment>
<reference evidence="1" key="2">
    <citation type="submission" date="2018-08" db="EMBL/GenBank/DDBJ databases">
        <authorList>
            <consortium name="GenomeTrakr network: Whole genome sequencing for foodborne pathogen traceback"/>
        </authorList>
    </citation>
    <scope>NUCLEOTIDE SEQUENCE [LARGE SCALE GENOMIC DNA]</scope>
    <source>
        <strain evidence="3">CFSAN048114</strain>
        <strain evidence="2">FLUFL-1338</strain>
        <strain evidence="1">FLUFL-367</strain>
    </source>
</reference>
<evidence type="ECO:0000313" key="2">
    <source>
        <dbReference type="EMBL" id="MIK93894.1"/>
    </source>
</evidence>
<evidence type="ECO:0000313" key="4">
    <source>
        <dbReference type="EMBL" id="OHJ48338.1"/>
    </source>
</evidence>
<dbReference type="Proteomes" id="UP000885283">
    <property type="component" value="Unassembled WGS sequence"/>
</dbReference>
<reference evidence="4" key="1">
    <citation type="submission" date="2016-09" db="EMBL/GenBank/DDBJ databases">
        <title>Whole genome sequencing of Salmonella enterica.</title>
        <authorList>
            <person name="Bell R."/>
        </authorList>
    </citation>
    <scope>NUCLEOTIDE SEQUENCE [LARGE SCALE GENOMIC DNA]</scope>
    <source>
        <strain evidence="4">CFSAN044929</strain>
    </source>
</reference>
<dbReference type="Proteomes" id="UP000839530">
    <property type="component" value="Unassembled WGS sequence"/>
</dbReference>
<sequence length="116" mass="13693">MKLTAEQLRDGCQWLSRELTRLEQLNRPLSIDEFFDLSEDEKFINTMFEKYGHFILGLHLLDHRSEHCNKELIAYMENALSRYSNVITRDTYGVVDNAYLLAINVLFDISREADEM</sequence>
<dbReference type="EMBL" id="RSMR01000028">
    <property type="protein sequence ID" value="MIK93894.1"/>
    <property type="molecule type" value="Genomic_DNA"/>
</dbReference>
<dbReference type="CDD" id="cd12842">
    <property type="entry name" value="IGCP_Hfx_cass2"/>
    <property type="match status" value="1"/>
</dbReference>
<accession>A0A3F3J0F4</accession>
<proteinExistence type="predicted"/>
<dbReference type="EMBL" id="RSUV01000025">
    <property type="protein sequence ID" value="MIV46492.1"/>
    <property type="molecule type" value="Genomic_DNA"/>
</dbReference>
<protein>
    <submittedName>
        <fullName evidence="4">Uncharacterized protein</fullName>
    </submittedName>
</protein>
<dbReference type="RefSeq" id="WP_070802476.1">
    <property type="nucleotide sequence ID" value="NZ_JBNVNX010000008.1"/>
</dbReference>
<dbReference type="EMBL" id="MLTE01000017">
    <property type="protein sequence ID" value="OHJ48338.1"/>
    <property type="molecule type" value="Genomic_DNA"/>
</dbReference>
<organism evidence="4">
    <name type="scientific">Salmonella enterica</name>
    <name type="common">Salmonella choleraesuis</name>
    <dbReference type="NCBI Taxonomy" id="28901"/>
    <lineage>
        <taxon>Bacteria</taxon>
        <taxon>Pseudomonadati</taxon>
        <taxon>Pseudomonadota</taxon>
        <taxon>Gammaproteobacteria</taxon>
        <taxon>Enterobacterales</taxon>
        <taxon>Enterobacteriaceae</taxon>
        <taxon>Salmonella</taxon>
    </lineage>
</organism>
<dbReference type="Proteomes" id="UP000839834">
    <property type="component" value="Unassembled WGS sequence"/>
</dbReference>
<dbReference type="Gene3D" id="1.20.120.600">
    <property type="entry name" value="Crystal structure from the mobile metagenome of halifax harbour sewage outfall"/>
    <property type="match status" value="1"/>
</dbReference>
<gene>
    <name evidence="3" type="ORF">A7E06_24095</name>
    <name evidence="4" type="ORF">A7S51_20855</name>
    <name evidence="2" type="ORF">KO51_20830</name>
    <name evidence="1" type="ORF">NL99_16225</name>
</gene>
<evidence type="ECO:0000313" key="1">
    <source>
        <dbReference type="EMBL" id="EAA8666512.1"/>
    </source>
</evidence>
<dbReference type="EMBL" id="AAACVH010000027">
    <property type="protein sequence ID" value="EAA8666512.1"/>
    <property type="molecule type" value="Genomic_DNA"/>
</dbReference>
<name>A0A3F3J0F4_SALER</name>
<dbReference type="AlphaFoldDB" id="A0A3F3J0F4"/>